<dbReference type="AlphaFoldDB" id="A0A382A1L1"/>
<evidence type="ECO:0000256" key="1">
    <source>
        <dbReference type="SAM" id="MobiDB-lite"/>
    </source>
</evidence>
<reference evidence="2" key="1">
    <citation type="submission" date="2018-05" db="EMBL/GenBank/DDBJ databases">
        <authorList>
            <person name="Lanie J.A."/>
            <person name="Ng W.-L."/>
            <person name="Kazmierczak K.M."/>
            <person name="Andrzejewski T.M."/>
            <person name="Davidsen T.M."/>
            <person name="Wayne K.J."/>
            <person name="Tettelin H."/>
            <person name="Glass J.I."/>
            <person name="Rusch D."/>
            <person name="Podicherti R."/>
            <person name="Tsui H.-C.T."/>
            <person name="Winkler M.E."/>
        </authorList>
    </citation>
    <scope>NUCLEOTIDE SEQUENCE</scope>
</reference>
<name>A0A382A1L1_9ZZZZ</name>
<evidence type="ECO:0000313" key="2">
    <source>
        <dbReference type="EMBL" id="SVA95131.1"/>
    </source>
</evidence>
<feature type="non-terminal residue" evidence="2">
    <location>
        <position position="37"/>
    </location>
</feature>
<sequence>MQKYLSDSNEINLRLPGPVPVPKEILDEQSKPLINHR</sequence>
<proteinExistence type="predicted"/>
<organism evidence="2">
    <name type="scientific">marine metagenome</name>
    <dbReference type="NCBI Taxonomy" id="408172"/>
    <lineage>
        <taxon>unclassified sequences</taxon>
        <taxon>metagenomes</taxon>
        <taxon>ecological metagenomes</taxon>
    </lineage>
</organism>
<protein>
    <submittedName>
        <fullName evidence="2">Uncharacterized protein</fullName>
    </submittedName>
</protein>
<gene>
    <name evidence="2" type="ORF">METZ01_LOCUS147985</name>
</gene>
<accession>A0A382A1L1</accession>
<feature type="compositionally biased region" description="Polar residues" evidence="1">
    <location>
        <begin position="1"/>
        <end position="11"/>
    </location>
</feature>
<dbReference type="EMBL" id="UINC01023449">
    <property type="protein sequence ID" value="SVA95131.1"/>
    <property type="molecule type" value="Genomic_DNA"/>
</dbReference>
<feature type="region of interest" description="Disordered" evidence="1">
    <location>
        <begin position="1"/>
        <end position="37"/>
    </location>
</feature>